<dbReference type="EMBL" id="JACRWE010000001">
    <property type="protein sequence ID" value="MBC5995522.1"/>
    <property type="molecule type" value="Genomic_DNA"/>
</dbReference>
<reference evidence="1 2" key="1">
    <citation type="submission" date="2020-08" db="EMBL/GenBank/DDBJ databases">
        <authorList>
            <person name="Liu C."/>
            <person name="Sun Q."/>
        </authorList>
    </citation>
    <scope>NUCLEOTIDE SEQUENCE [LARGE SCALE GENOMIC DNA]</scope>
    <source>
        <strain evidence="1 2">NSJ-18</strain>
    </source>
</reference>
<keyword evidence="2" id="KW-1185">Reference proteome</keyword>
<name>A0ABR7JKT9_9FIRM</name>
<gene>
    <name evidence="1" type="ORF">H8923_02000</name>
</gene>
<proteinExistence type="predicted"/>
<dbReference type="RefSeq" id="WP_153925338.1">
    <property type="nucleotide sequence ID" value="NZ_JACRWE010000001.1"/>
</dbReference>
<evidence type="ECO:0000313" key="1">
    <source>
        <dbReference type="EMBL" id="MBC5995522.1"/>
    </source>
</evidence>
<evidence type="ECO:0000313" key="2">
    <source>
        <dbReference type="Proteomes" id="UP000609849"/>
    </source>
</evidence>
<protein>
    <submittedName>
        <fullName evidence="1">Zinc ribbon domain-containing protein</fullName>
    </submittedName>
</protein>
<comment type="caution">
    <text evidence="1">The sequence shown here is derived from an EMBL/GenBank/DDBJ whole genome shotgun (WGS) entry which is preliminary data.</text>
</comment>
<organism evidence="1 2">
    <name type="scientific">Romboutsia faecis</name>
    <dbReference type="NCBI Taxonomy" id="2764597"/>
    <lineage>
        <taxon>Bacteria</taxon>
        <taxon>Bacillati</taxon>
        <taxon>Bacillota</taxon>
        <taxon>Clostridia</taxon>
        <taxon>Peptostreptococcales</taxon>
        <taxon>Peptostreptococcaceae</taxon>
        <taxon>Romboutsia</taxon>
    </lineage>
</organism>
<accession>A0ABR7JKT9</accession>
<sequence>MDNLQNNNLDNNKFKDKINHKFSKIKENVSKGNSEREDYEERTRIYNLINDAENKKSILLMEMGILTYQKIREGYINIEDFDSLSSSLLELDKFIYDRNIELNKLMKKNNTNDCECGNKIKNQDRFCSVCGKKVDNLDDRNMIICEFCDSKIESDSNYCICCGKKVKLM</sequence>
<dbReference type="Proteomes" id="UP000609849">
    <property type="component" value="Unassembled WGS sequence"/>
</dbReference>